<accession>A0ABX1X9M7</accession>
<dbReference type="SUPFAM" id="SSF53795">
    <property type="entry name" value="PEP carboxykinase-like"/>
    <property type="match status" value="1"/>
</dbReference>
<reference evidence="1 2" key="1">
    <citation type="submission" date="2019-10" db="EMBL/GenBank/DDBJ databases">
        <title>Description of Paenibacillus humi sp. nov.</title>
        <authorList>
            <person name="Carlier A."/>
            <person name="Qi S."/>
        </authorList>
    </citation>
    <scope>NUCLEOTIDE SEQUENCE [LARGE SCALE GENOMIC DNA]</scope>
    <source>
        <strain evidence="1 2">LMG 31461</strain>
    </source>
</reference>
<evidence type="ECO:0000313" key="1">
    <source>
        <dbReference type="EMBL" id="NOU65163.1"/>
    </source>
</evidence>
<comment type="caution">
    <text evidence="1">The sequence shown here is derived from an EMBL/GenBank/DDBJ whole genome shotgun (WGS) entry which is preliminary data.</text>
</comment>
<protein>
    <recommendedName>
        <fullName evidence="3">SynChlorMet cassette protein ScmC</fullName>
    </recommendedName>
</protein>
<proteinExistence type="predicted"/>
<dbReference type="InterPro" id="IPR027417">
    <property type="entry name" value="P-loop_NTPase"/>
</dbReference>
<gene>
    <name evidence="1" type="ORF">GC096_14080</name>
</gene>
<sequence length="261" mass="29525">MEHIYTIIGEHCIQVQSQSKKIIDWIRRNFAIIPASPSSPHLRVRLHEGYGVPFVNYEVSIKQEENNQIVYRRSDYLIVVDSDYREASISVHNELALKHAFMNLYSSFLVHTQWGLLIHSSCVIENDKAYLFAGHSGAGKSTAAKLSDPRELLSDEATIVKITPGTITVFDSPFRSELSRSGCMEKSSLAGIYLLNQATSNHKVALSKSDGFLQLVDKVFYWAHSLEETVNILHMLLVLAKAVTISELHFQKNDTFWELIS</sequence>
<evidence type="ECO:0000313" key="2">
    <source>
        <dbReference type="Proteomes" id="UP000653578"/>
    </source>
</evidence>
<dbReference type="EMBL" id="WHNY01000041">
    <property type="protein sequence ID" value="NOU65163.1"/>
    <property type="molecule type" value="Genomic_DNA"/>
</dbReference>
<dbReference type="Proteomes" id="UP000653578">
    <property type="component" value="Unassembled WGS sequence"/>
</dbReference>
<dbReference type="Gene3D" id="3.40.50.300">
    <property type="entry name" value="P-loop containing nucleotide triphosphate hydrolases"/>
    <property type="match status" value="1"/>
</dbReference>
<name>A0ABX1X9M7_9BACL</name>
<keyword evidence="2" id="KW-1185">Reference proteome</keyword>
<evidence type="ECO:0008006" key="3">
    <source>
        <dbReference type="Google" id="ProtNLM"/>
    </source>
</evidence>
<organism evidence="1 2">
    <name type="scientific">Paenibacillus plantarum</name>
    <dbReference type="NCBI Taxonomy" id="2654975"/>
    <lineage>
        <taxon>Bacteria</taxon>
        <taxon>Bacillati</taxon>
        <taxon>Bacillota</taxon>
        <taxon>Bacilli</taxon>
        <taxon>Bacillales</taxon>
        <taxon>Paenibacillaceae</taxon>
        <taxon>Paenibacillus</taxon>
    </lineage>
</organism>
<dbReference type="RefSeq" id="WP_171631032.1">
    <property type="nucleotide sequence ID" value="NZ_WHNY01000041.1"/>
</dbReference>